<dbReference type="InterPro" id="IPR036217">
    <property type="entry name" value="MethylDNA_cys_MeTrfase_DNAb"/>
</dbReference>
<proteinExistence type="predicted"/>
<evidence type="ECO:0000259" key="2">
    <source>
        <dbReference type="Pfam" id="PF01035"/>
    </source>
</evidence>
<dbReference type="Gene3D" id="1.10.10.10">
    <property type="entry name" value="Winged helix-like DNA-binding domain superfamily/Winged helix DNA-binding domain"/>
    <property type="match status" value="1"/>
</dbReference>
<dbReference type="InterPro" id="IPR036388">
    <property type="entry name" value="WH-like_DNA-bd_sf"/>
</dbReference>
<keyword evidence="3" id="KW-0808">Transferase</keyword>
<dbReference type="PANTHER" id="PTHR42942">
    <property type="entry name" value="6-O-METHYLGUANINE DNA METHYLTRANSFERASE"/>
    <property type="match status" value="1"/>
</dbReference>
<dbReference type="SUPFAM" id="SSF46767">
    <property type="entry name" value="Methylated DNA-protein cysteine methyltransferase, C-terminal domain"/>
    <property type="match status" value="1"/>
</dbReference>
<sequence>MVKKATPPKTTLPAKEPKQYSFFEDVWSVVRTIPKGRVTSYGAIARYLGTGLSARMVGWALFSADRAKPKIPAHRVVNRNGMLSAKVHFNPPSLMQEKLEKEGVIVKDDIIQNFKERYWDPATELTL</sequence>
<dbReference type="GO" id="GO:0006281">
    <property type="term" value="P:DNA repair"/>
    <property type="evidence" value="ECO:0007669"/>
    <property type="project" value="InterPro"/>
</dbReference>
<dbReference type="PANTHER" id="PTHR42942:SF1">
    <property type="entry name" value="ALKYLTRANSFERASE-LIKE PROTEIN 1"/>
    <property type="match status" value="1"/>
</dbReference>
<dbReference type="EMBL" id="BMIB01000006">
    <property type="protein sequence ID" value="GGH81670.1"/>
    <property type="molecule type" value="Genomic_DNA"/>
</dbReference>
<keyword evidence="3" id="KW-0489">Methyltransferase</keyword>
<gene>
    <name evidence="3" type="primary">ogt2</name>
    <name evidence="3" type="ORF">GCM10011379_54410</name>
</gene>
<evidence type="ECO:0000256" key="1">
    <source>
        <dbReference type="ARBA" id="ARBA00022763"/>
    </source>
</evidence>
<dbReference type="InterPro" id="IPR052520">
    <property type="entry name" value="ATL_DNA_repair"/>
</dbReference>
<dbReference type="AlphaFoldDB" id="A0A917J3C6"/>
<reference evidence="3" key="1">
    <citation type="journal article" date="2014" name="Int. J. Syst. Evol. Microbiol.">
        <title>Complete genome sequence of Corynebacterium casei LMG S-19264T (=DSM 44701T), isolated from a smear-ripened cheese.</title>
        <authorList>
            <consortium name="US DOE Joint Genome Institute (JGI-PGF)"/>
            <person name="Walter F."/>
            <person name="Albersmeier A."/>
            <person name="Kalinowski J."/>
            <person name="Ruckert C."/>
        </authorList>
    </citation>
    <scope>NUCLEOTIDE SEQUENCE</scope>
    <source>
        <strain evidence="3">CGMCC 1.15290</strain>
    </source>
</reference>
<dbReference type="GO" id="GO:0008168">
    <property type="term" value="F:methyltransferase activity"/>
    <property type="evidence" value="ECO:0007669"/>
    <property type="project" value="UniProtKB-KW"/>
</dbReference>
<evidence type="ECO:0000313" key="3">
    <source>
        <dbReference type="EMBL" id="GGH81670.1"/>
    </source>
</evidence>
<organism evidence="3 4">
    <name type="scientific">Filimonas zeae</name>
    <dbReference type="NCBI Taxonomy" id="1737353"/>
    <lineage>
        <taxon>Bacteria</taxon>
        <taxon>Pseudomonadati</taxon>
        <taxon>Bacteroidota</taxon>
        <taxon>Chitinophagia</taxon>
        <taxon>Chitinophagales</taxon>
        <taxon>Chitinophagaceae</taxon>
        <taxon>Filimonas</taxon>
    </lineage>
</organism>
<dbReference type="CDD" id="cd06445">
    <property type="entry name" value="ATase"/>
    <property type="match status" value="1"/>
</dbReference>
<keyword evidence="1" id="KW-0227">DNA damage</keyword>
<dbReference type="GO" id="GO:0032259">
    <property type="term" value="P:methylation"/>
    <property type="evidence" value="ECO:0007669"/>
    <property type="project" value="UniProtKB-KW"/>
</dbReference>
<reference evidence="3" key="2">
    <citation type="submission" date="2020-09" db="EMBL/GenBank/DDBJ databases">
        <authorList>
            <person name="Sun Q."/>
            <person name="Zhou Y."/>
        </authorList>
    </citation>
    <scope>NUCLEOTIDE SEQUENCE</scope>
    <source>
        <strain evidence="3">CGMCC 1.15290</strain>
    </source>
</reference>
<dbReference type="Pfam" id="PF01035">
    <property type="entry name" value="DNA_binding_1"/>
    <property type="match status" value="1"/>
</dbReference>
<feature type="domain" description="Methylated-DNA-[protein]-cysteine S-methyltransferase DNA binding" evidence="2">
    <location>
        <begin position="22"/>
        <end position="104"/>
    </location>
</feature>
<dbReference type="InterPro" id="IPR014048">
    <property type="entry name" value="MethylDNA_cys_MeTrfase_DNA-bd"/>
</dbReference>
<comment type="caution">
    <text evidence="3">The sequence shown here is derived from an EMBL/GenBank/DDBJ whole genome shotgun (WGS) entry which is preliminary data.</text>
</comment>
<evidence type="ECO:0000313" key="4">
    <source>
        <dbReference type="Proteomes" id="UP000627292"/>
    </source>
</evidence>
<dbReference type="Proteomes" id="UP000627292">
    <property type="component" value="Unassembled WGS sequence"/>
</dbReference>
<name>A0A917J3C6_9BACT</name>
<protein>
    <submittedName>
        <fullName evidence="3">Methylated-DNA--protein-cysteine methyltransferase</fullName>
    </submittedName>
</protein>
<keyword evidence="4" id="KW-1185">Reference proteome</keyword>
<accession>A0A917J3C6</accession>